<dbReference type="Proteomes" id="UP001163324">
    <property type="component" value="Chromosome 1"/>
</dbReference>
<comment type="caution">
    <text evidence="1">The sequence shown here is derived from an EMBL/GenBank/DDBJ whole genome shotgun (WGS) entry which is preliminary data.</text>
</comment>
<evidence type="ECO:0000313" key="2">
    <source>
        <dbReference type="Proteomes" id="UP001163324"/>
    </source>
</evidence>
<proteinExistence type="predicted"/>
<accession>A0ACC0VCC1</accession>
<protein>
    <submittedName>
        <fullName evidence="1">Uncharacterized protein</fullName>
    </submittedName>
</protein>
<dbReference type="EMBL" id="CM047940">
    <property type="protein sequence ID" value="KAI9903778.1"/>
    <property type="molecule type" value="Genomic_DNA"/>
</dbReference>
<sequence length="197" mass="22228">MPVIIPTCLAANNPLMVAMRRRVEAAQPPSEAKRRRPLKPYMSGYMRPAPSRPGQLYLPGGMMMLRKLLSVNQVKAALDLWGLLKSNRYPEPYSNYDWLARKIVYGEIPKGSGLPITHMATFMILYWMGALDQLPDFIEGGVNDLELPLLTTKNTGDADADKNLPLCLRKSSEAHFKNFIELQWCFFAPVFATDPLD</sequence>
<gene>
    <name evidence="1" type="ORF">N3K66_000307</name>
</gene>
<evidence type="ECO:0000313" key="1">
    <source>
        <dbReference type="EMBL" id="KAI9903778.1"/>
    </source>
</evidence>
<keyword evidence="2" id="KW-1185">Reference proteome</keyword>
<organism evidence="1 2">
    <name type="scientific">Trichothecium roseum</name>
    <dbReference type="NCBI Taxonomy" id="47278"/>
    <lineage>
        <taxon>Eukaryota</taxon>
        <taxon>Fungi</taxon>
        <taxon>Dikarya</taxon>
        <taxon>Ascomycota</taxon>
        <taxon>Pezizomycotina</taxon>
        <taxon>Sordariomycetes</taxon>
        <taxon>Hypocreomycetidae</taxon>
        <taxon>Hypocreales</taxon>
        <taxon>Hypocreales incertae sedis</taxon>
        <taxon>Trichothecium</taxon>
    </lineage>
</organism>
<name>A0ACC0VCC1_9HYPO</name>
<reference evidence="1" key="1">
    <citation type="submission" date="2022-10" db="EMBL/GenBank/DDBJ databases">
        <title>Complete Genome of Trichothecium roseum strain YXFP-22015, a Plant Pathogen Isolated from Citrus.</title>
        <authorList>
            <person name="Wang Y."/>
            <person name="Zhu L."/>
        </authorList>
    </citation>
    <scope>NUCLEOTIDE SEQUENCE</scope>
    <source>
        <strain evidence="1">YXFP-22015</strain>
    </source>
</reference>